<keyword evidence="2" id="KW-1185">Reference proteome</keyword>
<dbReference type="AlphaFoldDB" id="A0A0N7LZ31"/>
<proteinExistence type="predicted"/>
<evidence type="ECO:0000313" key="2">
    <source>
        <dbReference type="Proteomes" id="UP000054935"/>
    </source>
</evidence>
<dbReference type="EMBL" id="CYSE01000002">
    <property type="protein sequence ID" value="CUH76529.1"/>
    <property type="molecule type" value="Genomic_DNA"/>
</dbReference>
<organism evidence="1 2">
    <name type="scientific">Tropicibacter naphthalenivorans</name>
    <dbReference type="NCBI Taxonomy" id="441103"/>
    <lineage>
        <taxon>Bacteria</taxon>
        <taxon>Pseudomonadati</taxon>
        <taxon>Pseudomonadota</taxon>
        <taxon>Alphaproteobacteria</taxon>
        <taxon>Rhodobacterales</taxon>
        <taxon>Roseobacteraceae</taxon>
        <taxon>Tropicibacter</taxon>
    </lineage>
</organism>
<dbReference type="Proteomes" id="UP000054935">
    <property type="component" value="Unassembled WGS sequence"/>
</dbReference>
<evidence type="ECO:0000313" key="1">
    <source>
        <dbReference type="EMBL" id="CUH76529.1"/>
    </source>
</evidence>
<sequence>MMAALLATLGGCFAMDTEEELRAYLNKWVFLAQQRHFVSKSTCTIAVYDLASEVLRSAGPRQVTTYREAVLYLKRNRAVWFDMPGTTPHQVSRGIMSLDLPTGLGLVSAGVGPALDCIEDPGISNGFHAVMTSDKAITVYDPATNALLMLYPPEMLLLFMRGNV</sequence>
<gene>
    <name evidence="1" type="ORF">TRN7648_00982</name>
</gene>
<protein>
    <submittedName>
        <fullName evidence="1">Uncharacterized protein</fullName>
    </submittedName>
</protein>
<accession>A0A0N7LZ31</accession>
<name>A0A0N7LZ31_9RHOB</name>
<dbReference type="STRING" id="441103.TRN7648_00982"/>
<reference evidence="1 2" key="1">
    <citation type="submission" date="2015-09" db="EMBL/GenBank/DDBJ databases">
        <authorList>
            <consortium name="Swine Surveillance"/>
        </authorList>
    </citation>
    <scope>NUCLEOTIDE SEQUENCE [LARGE SCALE GENOMIC DNA]</scope>
    <source>
        <strain evidence="1 2">CECT 7648</strain>
    </source>
</reference>